<dbReference type="Pfam" id="PF00072">
    <property type="entry name" value="Response_reg"/>
    <property type="match status" value="1"/>
</dbReference>
<keyword evidence="2" id="KW-0238">DNA-binding</keyword>
<dbReference type="Gene3D" id="3.40.50.2300">
    <property type="match status" value="1"/>
</dbReference>
<evidence type="ECO:0000256" key="3">
    <source>
        <dbReference type="PROSITE-ProRule" id="PRU00169"/>
    </source>
</evidence>
<keyword evidence="1 3" id="KW-0597">Phosphoprotein</keyword>
<evidence type="ECO:0000313" key="7">
    <source>
        <dbReference type="Proteomes" id="UP001168363"/>
    </source>
</evidence>
<dbReference type="SUPFAM" id="SSF52172">
    <property type="entry name" value="CheY-like"/>
    <property type="match status" value="1"/>
</dbReference>
<dbReference type="InterPro" id="IPR039420">
    <property type="entry name" value="WalR-like"/>
</dbReference>
<dbReference type="SMART" id="SM00448">
    <property type="entry name" value="REC"/>
    <property type="match status" value="1"/>
</dbReference>
<dbReference type="InterPro" id="IPR058245">
    <property type="entry name" value="NreC/VraR/RcsB-like_REC"/>
</dbReference>
<dbReference type="InterPro" id="IPR011006">
    <property type="entry name" value="CheY-like_superfamily"/>
</dbReference>
<dbReference type="RefSeq" id="WP_302709345.1">
    <property type="nucleotide sequence ID" value="NZ_JAULSC010000017.1"/>
</dbReference>
<dbReference type="PRINTS" id="PR00038">
    <property type="entry name" value="HTHLUXR"/>
</dbReference>
<dbReference type="PROSITE" id="PS50110">
    <property type="entry name" value="RESPONSE_REGULATORY"/>
    <property type="match status" value="1"/>
</dbReference>
<dbReference type="CDD" id="cd17535">
    <property type="entry name" value="REC_NarL-like"/>
    <property type="match status" value="1"/>
</dbReference>
<proteinExistence type="predicted"/>
<dbReference type="Proteomes" id="UP001168363">
    <property type="component" value="Unassembled WGS sequence"/>
</dbReference>
<evidence type="ECO:0000259" key="4">
    <source>
        <dbReference type="PROSITE" id="PS50043"/>
    </source>
</evidence>
<keyword evidence="7" id="KW-1185">Reference proteome</keyword>
<dbReference type="PANTHER" id="PTHR43214">
    <property type="entry name" value="TWO-COMPONENT RESPONSE REGULATOR"/>
    <property type="match status" value="1"/>
</dbReference>
<protein>
    <submittedName>
        <fullName evidence="6">Response regulator transcription factor</fullName>
    </submittedName>
</protein>
<evidence type="ECO:0000256" key="2">
    <source>
        <dbReference type="ARBA" id="ARBA00023125"/>
    </source>
</evidence>
<feature type="modified residue" description="4-aspartylphosphate" evidence="3">
    <location>
        <position position="53"/>
    </location>
</feature>
<dbReference type="InterPro" id="IPR000792">
    <property type="entry name" value="Tscrpt_reg_LuxR_C"/>
</dbReference>
<dbReference type="InterPro" id="IPR016032">
    <property type="entry name" value="Sig_transdc_resp-reg_C-effctor"/>
</dbReference>
<evidence type="ECO:0000256" key="1">
    <source>
        <dbReference type="ARBA" id="ARBA00022553"/>
    </source>
</evidence>
<accession>A0ABT8TT95</accession>
<dbReference type="PROSITE" id="PS50043">
    <property type="entry name" value="HTH_LUXR_2"/>
    <property type="match status" value="1"/>
</dbReference>
<feature type="domain" description="Response regulatory" evidence="5">
    <location>
        <begin position="2"/>
        <end position="118"/>
    </location>
</feature>
<dbReference type="SMART" id="SM00421">
    <property type="entry name" value="HTH_LUXR"/>
    <property type="match status" value="1"/>
</dbReference>
<dbReference type="EMBL" id="JAULSC010000017">
    <property type="protein sequence ID" value="MDO3397176.1"/>
    <property type="molecule type" value="Genomic_DNA"/>
</dbReference>
<organism evidence="6 7">
    <name type="scientific">Nocardioides cremeus</name>
    <dbReference type="NCBI Taxonomy" id="3058044"/>
    <lineage>
        <taxon>Bacteria</taxon>
        <taxon>Bacillati</taxon>
        <taxon>Actinomycetota</taxon>
        <taxon>Actinomycetes</taxon>
        <taxon>Propionibacteriales</taxon>
        <taxon>Nocardioidaceae</taxon>
        <taxon>Nocardioides</taxon>
    </lineage>
</organism>
<sequence length="212" mass="22212">MRVLLIDDHELIRQGLSRVFERSGDDEVVGQAGSVAEGLAMAAVLTPDVVVTDLELPDGSGFDVVRRLRAASDTIGLVVLTMHRGDEAVLAALEAGASAFLTKETRGTDVVAAAHRAARSPRAFVAPSLAGAVARGAAGAGARLTRREQQVLQLVAEAEGTAGIARRLYMGESTVKTHLNRIFRKLGVSNRTQALAAAHRLGLLLDHAPSPG</sequence>
<gene>
    <name evidence="6" type="ORF">QWJ41_15725</name>
</gene>
<dbReference type="CDD" id="cd06170">
    <property type="entry name" value="LuxR_C_like"/>
    <property type="match status" value="1"/>
</dbReference>
<name>A0ABT8TT95_9ACTN</name>
<dbReference type="Pfam" id="PF00196">
    <property type="entry name" value="GerE"/>
    <property type="match status" value="1"/>
</dbReference>
<evidence type="ECO:0000259" key="5">
    <source>
        <dbReference type="PROSITE" id="PS50110"/>
    </source>
</evidence>
<comment type="caution">
    <text evidence="6">The sequence shown here is derived from an EMBL/GenBank/DDBJ whole genome shotgun (WGS) entry which is preliminary data.</text>
</comment>
<reference evidence="6" key="1">
    <citation type="submission" date="2023-06" db="EMBL/GenBank/DDBJ databases">
        <title>Genome sequence of Nocardioides sp. SOB44.</title>
        <authorList>
            <person name="Zhang G."/>
        </authorList>
    </citation>
    <scope>NUCLEOTIDE SEQUENCE</scope>
    <source>
        <strain evidence="6">SOB44</strain>
    </source>
</reference>
<dbReference type="PANTHER" id="PTHR43214:SF42">
    <property type="entry name" value="TRANSCRIPTIONAL REGULATORY PROTEIN DESR"/>
    <property type="match status" value="1"/>
</dbReference>
<dbReference type="SUPFAM" id="SSF46894">
    <property type="entry name" value="C-terminal effector domain of the bipartite response regulators"/>
    <property type="match status" value="1"/>
</dbReference>
<evidence type="ECO:0000313" key="6">
    <source>
        <dbReference type="EMBL" id="MDO3397176.1"/>
    </source>
</evidence>
<dbReference type="InterPro" id="IPR001789">
    <property type="entry name" value="Sig_transdc_resp-reg_receiver"/>
</dbReference>
<feature type="domain" description="HTH luxR-type" evidence="4">
    <location>
        <begin position="137"/>
        <end position="202"/>
    </location>
</feature>